<evidence type="ECO:0000313" key="3">
    <source>
        <dbReference type="Proteomes" id="UP001314181"/>
    </source>
</evidence>
<comment type="caution">
    <text evidence="2">The sequence shown here is derived from an EMBL/GenBank/DDBJ whole genome shotgun (WGS) entry which is preliminary data.</text>
</comment>
<gene>
    <name evidence="2" type="ORF">CAXC1_330117</name>
</gene>
<dbReference type="SUPFAM" id="SSF53067">
    <property type="entry name" value="Actin-like ATPase domain"/>
    <property type="match status" value="1"/>
</dbReference>
<keyword evidence="3" id="KW-1185">Reference proteome</keyword>
<dbReference type="Gene3D" id="3.30.420.40">
    <property type="match status" value="2"/>
</dbReference>
<name>A0ABP0ETJ5_9RICK</name>
<protein>
    <submittedName>
        <fullName evidence="2">Anhydro-N-acetylmuramic acid kinase</fullName>
        <ecNumber evidence="2">2.7.1.170</ecNumber>
    </submittedName>
</protein>
<organism evidence="2 3">
    <name type="scientific">Candidatus Xenohaliotis californiensis</name>
    <dbReference type="NCBI Taxonomy" id="84677"/>
    <lineage>
        <taxon>Bacteria</taxon>
        <taxon>Pseudomonadati</taxon>
        <taxon>Pseudomonadota</taxon>
        <taxon>Alphaproteobacteria</taxon>
        <taxon>Rickettsiales</taxon>
        <taxon>Anaplasmataceae</taxon>
        <taxon>Candidatus Xenohaliotis</taxon>
    </lineage>
</organism>
<dbReference type="Pfam" id="PF03702">
    <property type="entry name" value="AnmK"/>
    <property type="match status" value="1"/>
</dbReference>
<sequence length="370" mass="40981">MIVDDLHNMQDKHKHIEFNKSYLAIGLMSGTSADGVDVSLIETNGLHDIKVVKDGFMPYPKHLQKKINHLMSGFGDQWSIARELTIKHIEAVKHLFSPDELHSAEIVGFHGQTIHHEPELMFTLQIGDPYLLAYHLQTPVVFNFRERDILYGGQGAPLVPIYHQNFLSGLIGIGTGIVNIGGISNITIVAESEERMMAGDVGPGCCIIDCILNDRKLPLTTTSNMGNINSAVSDIVLQDSFFQMPIPKSLDKNYFYKYMKNFYNLSSEDALTTAAFCTVKPILDMLDSCNLSKLLILGGGCQNYLITSLLKNFSKNIDIVNADNLDINSNNIESQAFAYLAVRSIKGLPISYPNCTGVIKPLSGGVFYQF</sequence>
<accession>A0ABP0ETJ5</accession>
<proteinExistence type="predicted"/>
<dbReference type="GO" id="GO:0016301">
    <property type="term" value="F:kinase activity"/>
    <property type="evidence" value="ECO:0007669"/>
    <property type="project" value="UniProtKB-KW"/>
</dbReference>
<keyword evidence="1" id="KW-0119">Carbohydrate metabolism</keyword>
<evidence type="ECO:0000256" key="1">
    <source>
        <dbReference type="ARBA" id="ARBA00023277"/>
    </source>
</evidence>
<dbReference type="EMBL" id="CAWVOK010000026">
    <property type="protein sequence ID" value="CAK8163357.1"/>
    <property type="molecule type" value="Genomic_DNA"/>
</dbReference>
<dbReference type="InterPro" id="IPR005338">
    <property type="entry name" value="Anhydro_N_Ac-Mur_kinase"/>
</dbReference>
<dbReference type="InterPro" id="IPR043129">
    <property type="entry name" value="ATPase_NBD"/>
</dbReference>
<dbReference type="Proteomes" id="UP001314181">
    <property type="component" value="Unassembled WGS sequence"/>
</dbReference>
<keyword evidence="2" id="KW-0808">Transferase</keyword>
<dbReference type="EC" id="2.7.1.170" evidence="2"/>
<evidence type="ECO:0000313" key="2">
    <source>
        <dbReference type="EMBL" id="CAK8163357.1"/>
    </source>
</evidence>
<reference evidence="2 3" key="1">
    <citation type="submission" date="2024-01" db="EMBL/GenBank/DDBJ databases">
        <authorList>
            <person name="Kunselman E."/>
        </authorList>
    </citation>
    <scope>NUCLEOTIDE SEQUENCE [LARGE SCALE GENOMIC DNA]</scope>
    <source>
        <strain evidence="2">2 abalone samples</strain>
    </source>
</reference>
<keyword evidence="2" id="KW-0418">Kinase</keyword>
<dbReference type="PANTHER" id="PTHR30605">
    <property type="entry name" value="ANHYDRO-N-ACETYLMURAMIC ACID KINASE"/>
    <property type="match status" value="1"/>
</dbReference>
<dbReference type="PANTHER" id="PTHR30605:SF0">
    <property type="entry name" value="ANHYDRO-N-ACETYLMURAMIC ACID KINASE"/>
    <property type="match status" value="1"/>
</dbReference>